<dbReference type="PANTHER" id="PTHR46268:SF15">
    <property type="entry name" value="UNIVERSAL STRESS PROTEIN HP_0031"/>
    <property type="match status" value="1"/>
</dbReference>
<dbReference type="AlphaFoldDB" id="D6ATY3"/>
<dbReference type="PANTHER" id="PTHR46268">
    <property type="entry name" value="STRESS RESPONSE PROTEIN NHAX"/>
    <property type="match status" value="1"/>
</dbReference>
<dbReference type="SUPFAM" id="SSF52402">
    <property type="entry name" value="Adenine nucleotide alpha hydrolases-like"/>
    <property type="match status" value="1"/>
</dbReference>
<dbReference type="Pfam" id="PF00582">
    <property type="entry name" value="Usp"/>
    <property type="match status" value="1"/>
</dbReference>
<dbReference type="PRINTS" id="PR01438">
    <property type="entry name" value="UNVRSLSTRESS"/>
</dbReference>
<dbReference type="InterPro" id="IPR006016">
    <property type="entry name" value="UspA"/>
</dbReference>
<organism evidence="3 4">
    <name type="scientific">Streptomyces filamentosus NRRL 15998</name>
    <dbReference type="NCBI Taxonomy" id="457431"/>
    <lineage>
        <taxon>Bacteria</taxon>
        <taxon>Bacillati</taxon>
        <taxon>Actinomycetota</taxon>
        <taxon>Actinomycetes</taxon>
        <taxon>Kitasatosporales</taxon>
        <taxon>Streptomycetaceae</taxon>
        <taxon>Streptomyces</taxon>
    </lineage>
</organism>
<feature type="domain" description="UspA" evidence="2">
    <location>
        <begin position="13"/>
        <end position="146"/>
    </location>
</feature>
<proteinExistence type="inferred from homology"/>
<accession>D6ATY3</accession>
<dbReference type="CDD" id="cd00293">
    <property type="entry name" value="USP-like"/>
    <property type="match status" value="1"/>
</dbReference>
<gene>
    <name evidence="3" type="ORF">SSGG_03556</name>
</gene>
<evidence type="ECO:0000313" key="4">
    <source>
        <dbReference type="Proteomes" id="UP000003986"/>
    </source>
</evidence>
<dbReference type="Gene3D" id="3.40.50.620">
    <property type="entry name" value="HUPs"/>
    <property type="match status" value="1"/>
</dbReference>
<reference evidence="4" key="1">
    <citation type="submission" date="2008-10" db="EMBL/GenBank/DDBJ databases">
        <authorList>
            <person name="Molnar K."/>
        </authorList>
    </citation>
    <scope>NUCLEOTIDE SEQUENCE [LARGE SCALE GENOMIC DNA]</scope>
    <source>
        <strain evidence="4">NRRL 15998</strain>
    </source>
</reference>
<dbReference type="Proteomes" id="UP000003986">
    <property type="component" value="Unassembled WGS sequence"/>
</dbReference>
<dbReference type="InterPro" id="IPR006015">
    <property type="entry name" value="Universal_stress_UspA"/>
</dbReference>
<evidence type="ECO:0000256" key="1">
    <source>
        <dbReference type="ARBA" id="ARBA00008791"/>
    </source>
</evidence>
<comment type="similarity">
    <text evidence="1">Belongs to the universal stress protein A family.</text>
</comment>
<dbReference type="EMBL" id="DS999644">
    <property type="protein sequence ID" value="EFE76189.2"/>
    <property type="molecule type" value="Genomic_DNA"/>
</dbReference>
<name>D6ATY3_STRFL</name>
<evidence type="ECO:0000259" key="2">
    <source>
        <dbReference type="Pfam" id="PF00582"/>
    </source>
</evidence>
<sequence>MTPVPERGLEMSVVLGYDESPGAARALRIAIEVAAAYGEELVMVYGAAAPGLRDGAEYRSHYDAIRQAGRTGLEHALTSAEEAGVPASVEVLDEKPAQALLDAAERHGARVIVVGTWGESPMRGALLGSTPHKLLHMSTVPVLCVPTEEGPEQPQP</sequence>
<protein>
    <submittedName>
        <fullName evidence="3">Predicted protein</fullName>
    </submittedName>
</protein>
<reference evidence="4" key="2">
    <citation type="submission" date="2008-12" db="EMBL/GenBank/DDBJ databases">
        <title>Annotation of Streptomyces roseosporus strain NRRL 15998.</title>
        <authorList>
            <consortium name="The Broad Institute Genome Sequencing Platform"/>
            <consortium name="Broad Institute Microbial Sequencing Center"/>
            <person name="Fischbach M."/>
            <person name="Ward D."/>
            <person name="Young S."/>
            <person name="Kodira C.D."/>
            <person name="Zeng Q."/>
            <person name="Koehrsen M."/>
            <person name="Godfrey P."/>
            <person name="Alvarado L."/>
            <person name="Berlin A.M."/>
            <person name="Borenstein D."/>
            <person name="Chen Z."/>
            <person name="Engels R."/>
            <person name="Freedman E."/>
            <person name="Gellesch M."/>
            <person name="Goldberg J."/>
            <person name="Griggs A."/>
            <person name="Gujja S."/>
            <person name="Heiman D.I."/>
            <person name="Hepburn T.A."/>
            <person name="Howarth C."/>
            <person name="Jen D."/>
            <person name="Larson L."/>
            <person name="Lewis B."/>
            <person name="Mehta T."/>
            <person name="Park D."/>
            <person name="Pearson M."/>
            <person name="Roberts A."/>
            <person name="Saif S."/>
            <person name="Shea T.D."/>
            <person name="Shenoy N."/>
            <person name="Sisk P."/>
            <person name="Stolte C."/>
            <person name="Sykes S.N."/>
            <person name="Walk T."/>
            <person name="White J."/>
            <person name="Yandava C."/>
            <person name="Straight P."/>
            <person name="Clardy J."/>
            <person name="Hung D."/>
            <person name="Kolter R."/>
            <person name="Mekalanos J."/>
            <person name="Walker S."/>
            <person name="Walsh C.T."/>
            <person name="Wieland B.L.C."/>
            <person name="Ilzarbe M."/>
            <person name="Galagan J."/>
            <person name="Nusbaum C."/>
            <person name="Birren B."/>
        </authorList>
    </citation>
    <scope>NUCLEOTIDE SEQUENCE [LARGE SCALE GENOMIC DNA]</scope>
    <source>
        <strain evidence="4">NRRL 15998</strain>
    </source>
</reference>
<dbReference type="InterPro" id="IPR014729">
    <property type="entry name" value="Rossmann-like_a/b/a_fold"/>
</dbReference>
<evidence type="ECO:0000313" key="3">
    <source>
        <dbReference type="EMBL" id="EFE76189.2"/>
    </source>
</evidence>